<dbReference type="PANTHER" id="PTHR12526:SF630">
    <property type="entry name" value="GLYCOSYLTRANSFERASE"/>
    <property type="match status" value="1"/>
</dbReference>
<dbReference type="PANTHER" id="PTHR12526">
    <property type="entry name" value="GLYCOSYLTRANSFERASE"/>
    <property type="match status" value="1"/>
</dbReference>
<name>A0A0Q1CF18_9FLAO</name>
<dbReference type="Proteomes" id="UP000050827">
    <property type="component" value="Unassembled WGS sequence"/>
</dbReference>
<accession>A0A0Q1CF18</accession>
<dbReference type="CDD" id="cd03801">
    <property type="entry name" value="GT4_PimA-like"/>
    <property type="match status" value="1"/>
</dbReference>
<sequence>MNVLWVVNTIFPDLATALNQKTPTAGGWMYGLAKDLCGMGIKLTVVTARPSVPKFQKEIGGITYYLLSGSVSREKYDRSLETEWQNITAQIKPHLVHIHGTEYAHGLALINACPELVYVTSIQGLIYSYTKYYFGGIPSKDFYRHITFRDIFKQDSVFQAYKKFKKKGIDIELTYLRRIQDFIGRTQWDFDQVKTVNPGSNYHFCNESLRDPFYTSKKWDILSKTEHTIFLSQAGYPLKGLHKVIEASVIVKKFFPKLAIRIAGSNITKKNTLKDKMSIKGYGSYINSLIKKNGLQDQVTFTGPLNADQMVEEYLNAHIFICPSSIENSPNSLGEAQLLGVPCISSYVGGVADMVTDKETGLLYRFEEVVMLAQRIMDIFKDNQLAKTLSKNGMEAASDRHDRDKNASRLVEIYNTLGKKNDVE</sequence>
<feature type="domain" description="Glycosyl transferase family 1" evidence="1">
    <location>
        <begin position="224"/>
        <end position="393"/>
    </location>
</feature>
<dbReference type="Pfam" id="PF00534">
    <property type="entry name" value="Glycos_transf_1"/>
    <property type="match status" value="1"/>
</dbReference>
<keyword evidence="3" id="KW-1185">Reference proteome</keyword>
<dbReference type="RefSeq" id="WP_055393001.1">
    <property type="nucleotide sequence ID" value="NZ_LCTZ01000002.1"/>
</dbReference>
<dbReference type="PATRIC" id="fig|1547436.3.peg.1053"/>
<dbReference type="AlphaFoldDB" id="A0A0Q1CF18"/>
<protein>
    <recommendedName>
        <fullName evidence="1">Glycosyl transferase family 1 domain-containing protein</fullName>
    </recommendedName>
</protein>
<gene>
    <name evidence="2" type="ORF">AAY42_05045</name>
</gene>
<evidence type="ECO:0000259" key="1">
    <source>
        <dbReference type="Pfam" id="PF00534"/>
    </source>
</evidence>
<dbReference type="STRING" id="346185.AAY42_05045"/>
<dbReference type="SUPFAM" id="SSF53756">
    <property type="entry name" value="UDP-Glycosyltransferase/glycogen phosphorylase"/>
    <property type="match status" value="1"/>
</dbReference>
<dbReference type="EMBL" id="LCTZ01000002">
    <property type="protein sequence ID" value="KQC29341.1"/>
    <property type="molecule type" value="Genomic_DNA"/>
</dbReference>
<dbReference type="Gene3D" id="3.40.50.2000">
    <property type="entry name" value="Glycogen Phosphorylase B"/>
    <property type="match status" value="2"/>
</dbReference>
<dbReference type="GO" id="GO:0016757">
    <property type="term" value="F:glycosyltransferase activity"/>
    <property type="evidence" value="ECO:0007669"/>
    <property type="project" value="InterPro"/>
</dbReference>
<comment type="caution">
    <text evidence="2">The sequence shown here is derived from an EMBL/GenBank/DDBJ whole genome shotgun (WGS) entry which is preliminary data.</text>
</comment>
<dbReference type="OrthoDB" id="1096251at2"/>
<reference evidence="2 3" key="1">
    <citation type="submission" date="2015-04" db="EMBL/GenBank/DDBJ databases">
        <title>Complete genome of flavobacterium.</title>
        <authorList>
            <person name="Kwon Y.M."/>
            <person name="Kim S.-J."/>
        </authorList>
    </citation>
    <scope>NUCLEOTIDE SEQUENCE [LARGE SCALE GENOMIC DNA]</scope>
    <source>
        <strain evidence="2 3">DK169</strain>
    </source>
</reference>
<dbReference type="InterPro" id="IPR001296">
    <property type="entry name" value="Glyco_trans_1"/>
</dbReference>
<proteinExistence type="predicted"/>
<evidence type="ECO:0000313" key="3">
    <source>
        <dbReference type="Proteomes" id="UP000050827"/>
    </source>
</evidence>
<evidence type="ECO:0000313" key="2">
    <source>
        <dbReference type="EMBL" id="KQC29341.1"/>
    </source>
</evidence>
<organism evidence="2 3">
    <name type="scientific">Flagellimonas eckloniae</name>
    <dbReference type="NCBI Taxonomy" id="346185"/>
    <lineage>
        <taxon>Bacteria</taxon>
        <taxon>Pseudomonadati</taxon>
        <taxon>Bacteroidota</taxon>
        <taxon>Flavobacteriia</taxon>
        <taxon>Flavobacteriales</taxon>
        <taxon>Flavobacteriaceae</taxon>
        <taxon>Flagellimonas</taxon>
    </lineage>
</organism>